<feature type="binding site" evidence="14">
    <location>
        <position position="123"/>
    </location>
    <ligand>
        <name>L-threonine</name>
        <dbReference type="ChEBI" id="CHEBI:57926"/>
    </ligand>
</feature>
<feature type="domain" description="YrdC-like" evidence="15">
    <location>
        <begin position="1"/>
        <end position="182"/>
    </location>
</feature>
<feature type="binding site" evidence="14">
    <location>
        <position position="97"/>
    </location>
    <ligand>
        <name>ATP</name>
        <dbReference type="ChEBI" id="CHEBI:30616"/>
    </ligand>
</feature>
<dbReference type="GO" id="GO:0061710">
    <property type="term" value="F:L-threonylcarbamoyladenylate synthase"/>
    <property type="evidence" value="ECO:0007669"/>
    <property type="project" value="UniProtKB-EC"/>
</dbReference>
<dbReference type="Proteomes" id="UP000011087">
    <property type="component" value="Unassembled WGS sequence"/>
</dbReference>
<dbReference type="OrthoDB" id="412787at2759"/>
<dbReference type="PANTHER" id="PTHR17490:SF16">
    <property type="entry name" value="THREONYLCARBAMOYL-AMP SYNTHASE"/>
    <property type="match status" value="1"/>
</dbReference>
<evidence type="ECO:0000313" key="17">
    <source>
        <dbReference type="EnsemblProtists" id="EKX39282"/>
    </source>
</evidence>
<evidence type="ECO:0000313" key="18">
    <source>
        <dbReference type="Proteomes" id="UP000011087"/>
    </source>
</evidence>
<keyword evidence="6 13" id="KW-0808">Transferase</keyword>
<keyword evidence="10 13" id="KW-0067">ATP-binding</keyword>
<dbReference type="GO" id="GO:0006450">
    <property type="term" value="P:regulation of translational fidelity"/>
    <property type="evidence" value="ECO:0007669"/>
    <property type="project" value="TreeGrafter"/>
</dbReference>
<dbReference type="GO" id="GO:0005737">
    <property type="term" value="C:cytoplasm"/>
    <property type="evidence" value="ECO:0007669"/>
    <property type="project" value="UniProtKB-SubCell"/>
</dbReference>
<feature type="binding site" evidence="14">
    <location>
        <position position="178"/>
    </location>
    <ligand>
        <name>ATP</name>
        <dbReference type="ChEBI" id="CHEBI:30616"/>
    </ligand>
</feature>
<reference evidence="16 18" key="1">
    <citation type="journal article" date="2012" name="Nature">
        <title>Algal genomes reveal evolutionary mosaicism and the fate of nucleomorphs.</title>
        <authorList>
            <consortium name="DOE Joint Genome Institute"/>
            <person name="Curtis B.A."/>
            <person name="Tanifuji G."/>
            <person name="Burki F."/>
            <person name="Gruber A."/>
            <person name="Irimia M."/>
            <person name="Maruyama S."/>
            <person name="Arias M.C."/>
            <person name="Ball S.G."/>
            <person name="Gile G.H."/>
            <person name="Hirakawa Y."/>
            <person name="Hopkins J.F."/>
            <person name="Kuo A."/>
            <person name="Rensing S.A."/>
            <person name="Schmutz J."/>
            <person name="Symeonidi A."/>
            <person name="Elias M."/>
            <person name="Eveleigh R.J."/>
            <person name="Herman E.K."/>
            <person name="Klute M.J."/>
            <person name="Nakayama T."/>
            <person name="Obornik M."/>
            <person name="Reyes-Prieto A."/>
            <person name="Armbrust E.V."/>
            <person name="Aves S.J."/>
            <person name="Beiko R.G."/>
            <person name="Coutinho P."/>
            <person name="Dacks J.B."/>
            <person name="Durnford D.G."/>
            <person name="Fast N.M."/>
            <person name="Green B.R."/>
            <person name="Grisdale C.J."/>
            <person name="Hempel F."/>
            <person name="Henrissat B."/>
            <person name="Hoppner M.P."/>
            <person name="Ishida K."/>
            <person name="Kim E."/>
            <person name="Koreny L."/>
            <person name="Kroth P.G."/>
            <person name="Liu Y."/>
            <person name="Malik S.B."/>
            <person name="Maier U.G."/>
            <person name="McRose D."/>
            <person name="Mock T."/>
            <person name="Neilson J.A."/>
            <person name="Onodera N.T."/>
            <person name="Poole A.M."/>
            <person name="Pritham E.J."/>
            <person name="Richards T.A."/>
            <person name="Rocap G."/>
            <person name="Roy S.W."/>
            <person name="Sarai C."/>
            <person name="Schaack S."/>
            <person name="Shirato S."/>
            <person name="Slamovits C.H."/>
            <person name="Spencer D.F."/>
            <person name="Suzuki S."/>
            <person name="Worden A.Z."/>
            <person name="Zauner S."/>
            <person name="Barry K."/>
            <person name="Bell C."/>
            <person name="Bharti A.K."/>
            <person name="Crow J.A."/>
            <person name="Grimwood J."/>
            <person name="Kramer R."/>
            <person name="Lindquist E."/>
            <person name="Lucas S."/>
            <person name="Salamov A."/>
            <person name="McFadden G.I."/>
            <person name="Lane C.E."/>
            <person name="Keeling P.J."/>
            <person name="Gray M.W."/>
            <person name="Grigoriev I.V."/>
            <person name="Archibald J.M."/>
        </authorList>
    </citation>
    <scope>NUCLEOTIDE SEQUENCE</scope>
    <source>
        <strain evidence="16 18">CCMP2712</strain>
    </source>
</reference>
<keyword evidence="5 13" id="KW-0963">Cytoplasm</keyword>
<dbReference type="EMBL" id="JH993041">
    <property type="protein sequence ID" value="EKX39282.1"/>
    <property type="molecule type" value="Genomic_DNA"/>
</dbReference>
<feature type="binding site" evidence="14">
    <location>
        <position position="43"/>
    </location>
    <ligand>
        <name>L-threonine</name>
        <dbReference type="ChEBI" id="CHEBI:57926"/>
    </ligand>
</feature>
<dbReference type="PIRSF" id="PIRSF004930">
    <property type="entry name" value="Tln_factor_SUA5"/>
    <property type="match status" value="1"/>
</dbReference>
<organism evidence="16">
    <name type="scientific">Guillardia theta (strain CCMP2712)</name>
    <name type="common">Cryptophyte</name>
    <dbReference type="NCBI Taxonomy" id="905079"/>
    <lineage>
        <taxon>Eukaryota</taxon>
        <taxon>Cryptophyceae</taxon>
        <taxon>Pyrenomonadales</taxon>
        <taxon>Geminigeraceae</taxon>
        <taxon>Guillardia</taxon>
    </lineage>
</organism>
<keyword evidence="18" id="KW-1185">Reference proteome</keyword>
<feature type="binding site" evidence="14">
    <location>
        <position position="125"/>
    </location>
    <ligand>
        <name>ATP</name>
        <dbReference type="ChEBI" id="CHEBI:30616"/>
    </ligand>
</feature>
<evidence type="ECO:0000256" key="2">
    <source>
        <dbReference type="ARBA" id="ARBA00007663"/>
    </source>
</evidence>
<dbReference type="InterPro" id="IPR050156">
    <property type="entry name" value="TC-AMP_synthase_SUA5"/>
</dbReference>
<feature type="binding site" evidence="14">
    <location>
        <position position="11"/>
    </location>
    <ligand>
        <name>L-threonine</name>
        <dbReference type="ChEBI" id="CHEBI:57926"/>
    </ligand>
</feature>
<feature type="binding site" evidence="14">
    <location>
        <position position="164"/>
    </location>
    <ligand>
        <name>L-threonine</name>
        <dbReference type="ChEBI" id="CHEBI:57926"/>
    </ligand>
</feature>
<comment type="similarity">
    <text evidence="2 13">Belongs to the SUA5 family.</text>
</comment>
<dbReference type="InterPro" id="IPR005145">
    <property type="entry name" value="Sua5_C"/>
</dbReference>
<evidence type="ECO:0000256" key="12">
    <source>
        <dbReference type="ARBA" id="ARBA00048366"/>
    </source>
</evidence>
<dbReference type="InterPro" id="IPR038385">
    <property type="entry name" value="Sua5/YwlC_C"/>
</dbReference>
<feature type="binding site" evidence="14">
    <location>
        <position position="34"/>
    </location>
    <ligand>
        <name>ATP</name>
        <dbReference type="ChEBI" id="CHEBI:30616"/>
    </ligand>
</feature>
<dbReference type="KEGG" id="gtt:GUITHDRAFT_143681"/>
<dbReference type="SUPFAM" id="SSF55821">
    <property type="entry name" value="YrdC/RibB"/>
    <property type="match status" value="1"/>
</dbReference>
<evidence type="ECO:0000256" key="14">
    <source>
        <dbReference type="PIRSR" id="PIRSR004930-1"/>
    </source>
</evidence>
<evidence type="ECO:0000256" key="11">
    <source>
        <dbReference type="ARBA" id="ARBA00029774"/>
    </source>
</evidence>
<gene>
    <name evidence="16" type="ORF">GUITHDRAFT_143681</name>
</gene>
<feature type="binding site" evidence="14">
    <location>
        <position position="101"/>
    </location>
    <ligand>
        <name>L-threonine</name>
        <dbReference type="ChEBI" id="CHEBI:57926"/>
    </ligand>
</feature>
<dbReference type="Gene3D" id="3.90.870.10">
    <property type="entry name" value="DHBP synthase"/>
    <property type="match status" value="1"/>
</dbReference>
<evidence type="ECO:0000256" key="8">
    <source>
        <dbReference type="ARBA" id="ARBA00022695"/>
    </source>
</evidence>
<keyword evidence="7 13" id="KW-0819">tRNA processing</keyword>
<dbReference type="Gene3D" id="3.40.50.11030">
    <property type="entry name" value="Threonylcarbamoyl-AMP synthase, C-terminal domain"/>
    <property type="match status" value="1"/>
</dbReference>
<dbReference type="EnsemblProtists" id="EKX39282">
    <property type="protein sequence ID" value="EKX39282"/>
    <property type="gene ID" value="GUITHDRAFT_143681"/>
</dbReference>
<dbReference type="PaxDb" id="55529-EKX39282"/>
<reference evidence="17" key="3">
    <citation type="submission" date="2016-03" db="UniProtKB">
        <authorList>
            <consortium name="EnsemblProtists"/>
        </authorList>
    </citation>
    <scope>IDENTIFICATION</scope>
</reference>
<dbReference type="Pfam" id="PF01300">
    <property type="entry name" value="Sua5_yciO_yrdC"/>
    <property type="match status" value="1"/>
</dbReference>
<sequence>MGKAVAFPTETVYGLGALASDDAAVMRIFAAKGRPADNPLIVHFADGQAGLEACAEGGQVPSTARRLAEAFWPGPLSICIRANKETVSERARAGLDTVAVRVPDHPIALKLLRALGKYVGVAAPSANASGRPSPTQAEHVLCDLGDRIEGVVDGGKTCSVGLESTVIDCTVDPPVILRPGKISREEIQAVLGLPVMDYQHSAEVTTEEAVKERPKAPGMKYRHYAPRAGVTVVEGSAALFVQSVLAKLEEADEADSHGRAWLGVMAPQDILEELRRSGGEKLRQCVLAACGDSVSDQSSIARDLFAVLRSFDEMPDVTDILAHGTEAKGLGKAIRNRLDKAALRSDLDPNKS</sequence>
<keyword evidence="9 13" id="KW-0547">Nucleotide-binding</keyword>
<evidence type="ECO:0000313" key="16">
    <source>
        <dbReference type="EMBL" id="EKX39282.1"/>
    </source>
</evidence>
<accession>L1IT80</accession>
<name>L1IT80_GUITC</name>
<evidence type="ECO:0000259" key="15">
    <source>
        <dbReference type="PROSITE" id="PS51163"/>
    </source>
</evidence>
<dbReference type="GeneID" id="17295935"/>
<dbReference type="AlphaFoldDB" id="L1IT80"/>
<dbReference type="EC" id="2.7.7.87" evidence="3 13"/>
<dbReference type="InterPro" id="IPR006070">
    <property type="entry name" value="Sua5-like_dom"/>
</dbReference>
<dbReference type="GO" id="GO:0005524">
    <property type="term" value="F:ATP binding"/>
    <property type="evidence" value="ECO:0007669"/>
    <property type="project" value="UniProtKB-UniRule"/>
</dbReference>
<comment type="subcellular location">
    <subcellularLocation>
        <location evidence="1 13">Cytoplasm</location>
    </subcellularLocation>
</comment>
<dbReference type="OMA" id="YKHYAPD"/>
<evidence type="ECO:0000256" key="3">
    <source>
        <dbReference type="ARBA" id="ARBA00012584"/>
    </source>
</evidence>
<dbReference type="HOGENOM" id="CLU_031397_0_0_1"/>
<dbReference type="Pfam" id="PF03481">
    <property type="entry name" value="Sua5_C"/>
    <property type="match status" value="1"/>
</dbReference>
<evidence type="ECO:0000256" key="1">
    <source>
        <dbReference type="ARBA" id="ARBA00004496"/>
    </source>
</evidence>
<dbReference type="STRING" id="905079.L1IT80"/>
<reference evidence="18" key="2">
    <citation type="submission" date="2012-11" db="EMBL/GenBank/DDBJ databases">
        <authorList>
            <person name="Kuo A."/>
            <person name="Curtis B.A."/>
            <person name="Tanifuji G."/>
            <person name="Burki F."/>
            <person name="Gruber A."/>
            <person name="Irimia M."/>
            <person name="Maruyama S."/>
            <person name="Arias M.C."/>
            <person name="Ball S.G."/>
            <person name="Gile G.H."/>
            <person name="Hirakawa Y."/>
            <person name="Hopkins J.F."/>
            <person name="Rensing S.A."/>
            <person name="Schmutz J."/>
            <person name="Symeonidi A."/>
            <person name="Elias M."/>
            <person name="Eveleigh R.J."/>
            <person name="Herman E.K."/>
            <person name="Klute M.J."/>
            <person name="Nakayama T."/>
            <person name="Obornik M."/>
            <person name="Reyes-Prieto A."/>
            <person name="Armbrust E.V."/>
            <person name="Aves S.J."/>
            <person name="Beiko R.G."/>
            <person name="Coutinho P."/>
            <person name="Dacks J.B."/>
            <person name="Durnford D.G."/>
            <person name="Fast N.M."/>
            <person name="Green B.R."/>
            <person name="Grisdale C."/>
            <person name="Hempe F."/>
            <person name="Henrissat B."/>
            <person name="Hoppner M.P."/>
            <person name="Ishida K.-I."/>
            <person name="Kim E."/>
            <person name="Koreny L."/>
            <person name="Kroth P.G."/>
            <person name="Liu Y."/>
            <person name="Malik S.-B."/>
            <person name="Maier U.G."/>
            <person name="McRose D."/>
            <person name="Mock T."/>
            <person name="Neilson J.A."/>
            <person name="Onodera N.T."/>
            <person name="Poole A.M."/>
            <person name="Pritham E.J."/>
            <person name="Richards T.A."/>
            <person name="Rocap G."/>
            <person name="Roy S.W."/>
            <person name="Sarai C."/>
            <person name="Schaack S."/>
            <person name="Shirato S."/>
            <person name="Slamovits C.H."/>
            <person name="Spencer D.F."/>
            <person name="Suzuki S."/>
            <person name="Worden A.Z."/>
            <person name="Zauner S."/>
            <person name="Barry K."/>
            <person name="Bell C."/>
            <person name="Bharti A.K."/>
            <person name="Crow J.A."/>
            <person name="Grimwood J."/>
            <person name="Kramer R."/>
            <person name="Lindquist E."/>
            <person name="Lucas S."/>
            <person name="Salamov A."/>
            <person name="McFadden G.I."/>
            <person name="Lane C.E."/>
            <person name="Keeling P.J."/>
            <person name="Gray M.W."/>
            <person name="Grigoriev I.V."/>
            <person name="Archibald J.M."/>
        </authorList>
    </citation>
    <scope>NUCLEOTIDE SEQUENCE</scope>
    <source>
        <strain evidence="18">CCMP2712</strain>
    </source>
</reference>
<dbReference type="InterPro" id="IPR010923">
    <property type="entry name" value="T(6)A37_SUA5"/>
</dbReference>
<comment type="catalytic activity">
    <reaction evidence="12 13">
        <text>L-threonine + hydrogencarbonate + ATP = L-threonylcarbamoyladenylate + diphosphate + H2O</text>
        <dbReference type="Rhea" id="RHEA:36407"/>
        <dbReference type="ChEBI" id="CHEBI:15377"/>
        <dbReference type="ChEBI" id="CHEBI:17544"/>
        <dbReference type="ChEBI" id="CHEBI:30616"/>
        <dbReference type="ChEBI" id="CHEBI:33019"/>
        <dbReference type="ChEBI" id="CHEBI:57926"/>
        <dbReference type="ChEBI" id="CHEBI:73682"/>
        <dbReference type="EC" id="2.7.7.87"/>
    </reaction>
</comment>
<dbReference type="PROSITE" id="PS51163">
    <property type="entry name" value="YRDC"/>
    <property type="match status" value="1"/>
</dbReference>
<dbReference type="GO" id="GO:0000049">
    <property type="term" value="F:tRNA binding"/>
    <property type="evidence" value="ECO:0007669"/>
    <property type="project" value="TreeGrafter"/>
</dbReference>
<evidence type="ECO:0000256" key="5">
    <source>
        <dbReference type="ARBA" id="ARBA00022490"/>
    </source>
</evidence>
<dbReference type="PANTHER" id="PTHR17490">
    <property type="entry name" value="SUA5"/>
    <property type="match status" value="1"/>
</dbReference>
<feature type="binding site" evidence="14">
    <location>
        <position position="224"/>
    </location>
    <ligand>
        <name>ATP</name>
        <dbReference type="ChEBI" id="CHEBI:30616"/>
    </ligand>
</feature>
<proteinExistence type="inferred from homology"/>
<protein>
    <recommendedName>
        <fullName evidence="4 13">Threonylcarbamoyl-AMP synthase</fullName>
        <shortName evidence="13">TC-AMP synthase</shortName>
        <ecNumber evidence="3 13">2.7.7.87</ecNumber>
    </recommendedName>
    <alternativeName>
        <fullName evidence="11 13">L-threonylcarbamoyladenylate synthase</fullName>
    </alternativeName>
</protein>
<dbReference type="GO" id="GO:0008033">
    <property type="term" value="P:tRNA processing"/>
    <property type="evidence" value="ECO:0007669"/>
    <property type="project" value="UniProtKB-KW"/>
</dbReference>
<comment type="function">
    <text evidence="13">Required for the formation of a threonylcarbamoyl group on adenosine at position 37 (t(6)A37) in tRNAs that read codons beginning with adenine.</text>
</comment>
<feature type="binding site" evidence="14">
    <location>
        <position position="38"/>
    </location>
    <ligand>
        <name>ATP</name>
        <dbReference type="ChEBI" id="CHEBI:30616"/>
    </ligand>
</feature>
<keyword evidence="8 13" id="KW-0548">Nucleotidyltransferase</keyword>
<evidence type="ECO:0000256" key="9">
    <source>
        <dbReference type="ARBA" id="ARBA00022741"/>
    </source>
</evidence>
<dbReference type="InterPro" id="IPR017945">
    <property type="entry name" value="DHBP_synth_RibB-like_a/b_dom"/>
</dbReference>
<evidence type="ECO:0000256" key="6">
    <source>
        <dbReference type="ARBA" id="ARBA00022679"/>
    </source>
</evidence>
<evidence type="ECO:0000256" key="13">
    <source>
        <dbReference type="PIRNR" id="PIRNR004930"/>
    </source>
</evidence>
<dbReference type="RefSeq" id="XP_005826262.1">
    <property type="nucleotide sequence ID" value="XM_005826205.1"/>
</dbReference>
<evidence type="ECO:0000256" key="4">
    <source>
        <dbReference type="ARBA" id="ARBA00015492"/>
    </source>
</evidence>
<evidence type="ECO:0000256" key="7">
    <source>
        <dbReference type="ARBA" id="ARBA00022694"/>
    </source>
</evidence>
<feature type="binding site" evidence="14">
    <location>
        <position position="133"/>
    </location>
    <ligand>
        <name>ATP</name>
        <dbReference type="ChEBI" id="CHEBI:30616"/>
    </ligand>
</feature>
<dbReference type="NCBIfam" id="TIGR00057">
    <property type="entry name" value="L-threonylcarbamoyladenylate synthase"/>
    <property type="match status" value="1"/>
</dbReference>
<dbReference type="GO" id="GO:0003725">
    <property type="term" value="F:double-stranded RNA binding"/>
    <property type="evidence" value="ECO:0007669"/>
    <property type="project" value="UniProtKB-UniRule"/>
</dbReference>
<dbReference type="eggNOG" id="KOG3051">
    <property type="taxonomic scope" value="Eukaryota"/>
</dbReference>
<evidence type="ECO:0000256" key="10">
    <source>
        <dbReference type="ARBA" id="ARBA00022840"/>
    </source>
</evidence>